<reference evidence="2" key="1">
    <citation type="submission" date="2023-10" db="EMBL/GenBank/DDBJ databases">
        <title>Genome assemblies of two species of porcelain crab, Petrolisthes cinctipes and Petrolisthes manimaculis (Anomura: Porcellanidae).</title>
        <authorList>
            <person name="Angst P."/>
        </authorList>
    </citation>
    <scope>NUCLEOTIDE SEQUENCE</scope>
    <source>
        <strain evidence="2">PB745_01</strain>
        <tissue evidence="2">Gill</tissue>
    </source>
</reference>
<dbReference type="EMBL" id="JAWQEG010004623">
    <property type="protein sequence ID" value="KAK3860830.1"/>
    <property type="molecule type" value="Genomic_DNA"/>
</dbReference>
<evidence type="ECO:0000313" key="3">
    <source>
        <dbReference type="Proteomes" id="UP001286313"/>
    </source>
</evidence>
<feature type="region of interest" description="Disordered" evidence="1">
    <location>
        <begin position="1"/>
        <end position="43"/>
    </location>
</feature>
<name>A0AAE1K2A1_PETCI</name>
<organism evidence="2 3">
    <name type="scientific">Petrolisthes cinctipes</name>
    <name type="common">Flat porcelain crab</name>
    <dbReference type="NCBI Taxonomy" id="88211"/>
    <lineage>
        <taxon>Eukaryota</taxon>
        <taxon>Metazoa</taxon>
        <taxon>Ecdysozoa</taxon>
        <taxon>Arthropoda</taxon>
        <taxon>Crustacea</taxon>
        <taxon>Multicrustacea</taxon>
        <taxon>Malacostraca</taxon>
        <taxon>Eumalacostraca</taxon>
        <taxon>Eucarida</taxon>
        <taxon>Decapoda</taxon>
        <taxon>Pleocyemata</taxon>
        <taxon>Anomura</taxon>
        <taxon>Galatheoidea</taxon>
        <taxon>Porcellanidae</taxon>
        <taxon>Petrolisthes</taxon>
    </lineage>
</organism>
<comment type="caution">
    <text evidence="2">The sequence shown here is derived from an EMBL/GenBank/DDBJ whole genome shotgun (WGS) entry which is preliminary data.</text>
</comment>
<accession>A0AAE1K2A1</accession>
<dbReference type="AlphaFoldDB" id="A0AAE1K2A1"/>
<sequence>MDEEEVQYQEEEEVQGDEEEEIDEEFERSDNSVGGGGGDTWEKTLYDEEGNELSFVFDKVYMLITLNQNDDSDNFQPDEF</sequence>
<gene>
    <name evidence="2" type="ORF">Pcinc_033149</name>
</gene>
<protein>
    <submittedName>
        <fullName evidence="2">Uncharacterized protein</fullName>
    </submittedName>
</protein>
<keyword evidence="3" id="KW-1185">Reference proteome</keyword>
<evidence type="ECO:0000256" key="1">
    <source>
        <dbReference type="SAM" id="MobiDB-lite"/>
    </source>
</evidence>
<dbReference type="Proteomes" id="UP001286313">
    <property type="component" value="Unassembled WGS sequence"/>
</dbReference>
<evidence type="ECO:0000313" key="2">
    <source>
        <dbReference type="EMBL" id="KAK3860830.1"/>
    </source>
</evidence>
<proteinExistence type="predicted"/>
<feature type="compositionally biased region" description="Acidic residues" evidence="1">
    <location>
        <begin position="1"/>
        <end position="27"/>
    </location>
</feature>